<dbReference type="InterPro" id="IPR013940">
    <property type="entry name" value="Spo22/ZIP4/TEX11"/>
</dbReference>
<evidence type="ECO:0000256" key="1">
    <source>
        <dbReference type="ARBA" id="ARBA00023254"/>
    </source>
</evidence>
<dbReference type="InterPro" id="IPR019734">
    <property type="entry name" value="TPR_rpt"/>
</dbReference>
<dbReference type="PANTHER" id="PTHR47083">
    <property type="entry name" value="TESTIS-EXPRESSED PROTEIN 11"/>
    <property type="match status" value="1"/>
</dbReference>
<keyword evidence="4" id="KW-1185">Reference proteome</keyword>
<dbReference type="InterPro" id="IPR042861">
    <property type="entry name" value="TEX11"/>
</dbReference>
<reference evidence="3" key="2">
    <citation type="submission" date="2025-08" db="UniProtKB">
        <authorList>
            <consortium name="Ensembl"/>
        </authorList>
    </citation>
    <scope>IDENTIFICATION</scope>
    <source>
        <strain evidence="3">breed Abyssinian</strain>
    </source>
</reference>
<protein>
    <recommendedName>
        <fullName evidence="2">Protein ZIP4 homolog</fullName>
    </recommendedName>
</protein>
<organism evidence="3 4">
    <name type="scientific">Felis catus</name>
    <name type="common">Cat</name>
    <name type="synonym">Felis silvestris catus</name>
    <dbReference type="NCBI Taxonomy" id="9685"/>
    <lineage>
        <taxon>Eukaryota</taxon>
        <taxon>Metazoa</taxon>
        <taxon>Chordata</taxon>
        <taxon>Craniata</taxon>
        <taxon>Vertebrata</taxon>
        <taxon>Euteleostomi</taxon>
        <taxon>Mammalia</taxon>
        <taxon>Eutheria</taxon>
        <taxon>Laurasiatheria</taxon>
        <taxon>Carnivora</taxon>
        <taxon>Feliformia</taxon>
        <taxon>Felidae</taxon>
        <taxon>Felinae</taxon>
        <taxon>Felis</taxon>
    </lineage>
</organism>
<evidence type="ECO:0000256" key="2">
    <source>
        <dbReference type="ARBA" id="ARBA00031845"/>
    </source>
</evidence>
<dbReference type="PANTHER" id="PTHR47083:SF1">
    <property type="entry name" value="TESTIS-EXPRESSED PROTEIN 11"/>
    <property type="match status" value="1"/>
</dbReference>
<gene>
    <name evidence="3" type="primary">TEX11</name>
</gene>
<accession>A0ABI7WUL1</accession>
<dbReference type="GeneTree" id="ENSGT00390000006492"/>
<name>A0ABI7WUL1_FELCA</name>
<dbReference type="GeneID" id="101101291"/>
<proteinExistence type="predicted"/>
<dbReference type="Pfam" id="PF08631">
    <property type="entry name" value="SPO22"/>
    <property type="match status" value="1"/>
</dbReference>
<evidence type="ECO:0000313" key="4">
    <source>
        <dbReference type="Proteomes" id="UP000823872"/>
    </source>
</evidence>
<dbReference type="Gene3D" id="1.25.40.10">
    <property type="entry name" value="Tetratricopeptide repeat domain"/>
    <property type="match status" value="1"/>
</dbReference>
<reference evidence="3 4" key="1">
    <citation type="submission" date="2021-02" db="EMBL/GenBank/DDBJ databases">
        <title>Safari Cat Assemblies.</title>
        <authorList>
            <person name="Bredemeyer K.R."/>
            <person name="Murphy W.J."/>
        </authorList>
    </citation>
    <scope>NUCLEOTIDE SEQUENCE [LARGE SCALE GENOMIC DNA]</scope>
</reference>
<evidence type="ECO:0000313" key="3">
    <source>
        <dbReference type="Ensembl" id="ENSFCTP00005013975.1"/>
    </source>
</evidence>
<reference evidence="3" key="3">
    <citation type="submission" date="2025-09" db="UniProtKB">
        <authorList>
            <consortium name="Ensembl"/>
        </authorList>
    </citation>
    <scope>IDENTIFICATION</scope>
    <source>
        <strain evidence="3">breed Abyssinian</strain>
    </source>
</reference>
<dbReference type="RefSeq" id="XP_044906712.1">
    <property type="nucleotide sequence ID" value="XM_045050777.1"/>
</dbReference>
<dbReference type="Ensembl" id="ENSFCTT00005021291.1">
    <property type="protein sequence ID" value="ENSFCTP00005013975.1"/>
    <property type="gene ID" value="ENSFCTG00005007661.1"/>
</dbReference>
<dbReference type="InterPro" id="IPR011990">
    <property type="entry name" value="TPR-like_helical_dom_sf"/>
</dbReference>
<dbReference type="SUPFAM" id="SSF48452">
    <property type="entry name" value="TPR-like"/>
    <property type="match status" value="1"/>
</dbReference>
<sequence length="959" mass="110105">MDETDFRFMDFKEIVENLIVRDNSPSIPEAIERLFNDIANINRDSMAEIQDAQVEEMAVNLWNWAVTKRVGSIISEEQKAKLRHVACKLVCMCEGSTASEDAIRRQILMNMKTGKGWVDVGNAMMADGFFQAAMVGLEQLYCKLMQRASTEADITLQKSAMERDLFKVVSYQAEAAIALGDFQRASSCSLRCKDMLIRLPKMTGYLHILCYNFGIEAYKQNKYDESSFWLSQSYDIGKMDKNTIGPEMLAKVLRLLATAYLDWNDREYCDKALHAVNLANKEHLNPAGIFLKMKILLKSETANEELHEAVMEILHLDMSLDFCLNVAKLLMDHEREFVGFDLMKIICERFKSSEDIGKALLLHIDMLLQRKEELLAKEKIEEIIIGHRRGRKLKPELVSCFHNILWQKAARSFEVQNYAEALNWYHYSLRFYAIDKTDLDLAKLQRNMASCYLHLKQLDKAKASVREAERRDPANIFTQFYIFKIAVLEQNSTRALRAINTLEKLITGVVPKENALRMDKDSPVTLLSLVAQFALENGQQIVAGKALEYLAQYSEDPQQVLSALKCLFCLALPKVSQMSEFESRKKEMDRLLACLNKAVLKIAHSFHDENSTEDSTVNEAQWFRKIAWNLAVQCDKDPVTMREFFILSYKLSQFCPSDQVILIAQKTCLLMAAAVDLEQGRKASTTSEQTQLLNRALEEINECKHIWNILKETGNFSGDPCETLLLLYEFEVKAKMNDPLLDSFLESLWELPHLESKTFETIAYKILETWSLWCLLCRHVMVTTSPCIMDLQLQRPGKCIWKLQVLAVEKPAHYPSIALKALNRALLLYKKKQSIDAVKYSKCVRNLINLLVPDGVPSTELCPPEEIWGYFEDALSFISHTEDYPESETLWLMVKSWNIGIYMYSGKKYVSAEKWCDLSLHFLDHLGSLKRNYETQMNTLYGDLVEALSKSKGSVFNEE</sequence>
<dbReference type="Proteomes" id="UP000823872">
    <property type="component" value="Chromosome X"/>
</dbReference>
<dbReference type="SMART" id="SM00028">
    <property type="entry name" value="TPR"/>
    <property type="match status" value="2"/>
</dbReference>
<keyword evidence="1" id="KW-0469">Meiosis</keyword>